<evidence type="ECO:0000313" key="2">
    <source>
        <dbReference type="Proteomes" id="UP000201461"/>
    </source>
</evidence>
<dbReference type="EMBL" id="HQ317393">
    <property type="protein sequence ID" value="AGN30269.1"/>
    <property type="molecule type" value="Genomic_DNA"/>
</dbReference>
<accession>R9TFK9</accession>
<dbReference type="RefSeq" id="YP_008125418.1">
    <property type="nucleotide sequence ID" value="NC_021529.2"/>
</dbReference>
<dbReference type="KEGG" id="vg:15926723"/>
<keyword evidence="2" id="KW-1185">Reference proteome</keyword>
<protein>
    <submittedName>
        <fullName evidence="1">Uncharacterized protein</fullName>
    </submittedName>
</protein>
<sequence length="80" mass="9138">MIDWDLIQKKILINSSNGKALVAHVDFNKVSDIGCLKLVSVHYIEVDEFTDINFTEEDSPNLDSFVYVGEWSLDYINSLL</sequence>
<dbReference type="Proteomes" id="UP000201461">
    <property type="component" value="Segment"/>
</dbReference>
<reference evidence="1 2" key="1">
    <citation type="journal article" date="2014" name="Genome Biol. Evol.">
        <title>Composite Conserved Promoter-Terminator Motifs (PeSLs) that Mediate Modular Shuffling in the Diverse T4-Like Myoviruses.</title>
        <authorList>
            <person name="Comeau A.M."/>
            <person name="Arbiol C."/>
            <person name="Krisch H.M."/>
        </authorList>
    </citation>
    <scope>NUCLEOTIDE SEQUENCE [LARGE SCALE GENOMIC DNA]</scope>
</reference>
<dbReference type="GeneID" id="15926723"/>
<proteinExistence type="predicted"/>
<organism evidence="1 2">
    <name type="scientific">Vibrio phage nt-1</name>
    <dbReference type="NCBI Taxonomy" id="115992"/>
    <lineage>
        <taxon>Viruses</taxon>
        <taxon>Duplodnaviria</taxon>
        <taxon>Heunggongvirae</taxon>
        <taxon>Uroviricota</taxon>
        <taxon>Caudoviricetes</taxon>
        <taxon>Pantevenvirales</taxon>
        <taxon>Straboviridae</taxon>
        <taxon>Mylasvirus</taxon>
        <taxon>Mylasvirus persius</taxon>
    </lineage>
</organism>
<name>R9TFK9_9CAUD</name>
<evidence type="ECO:0000313" key="1">
    <source>
        <dbReference type="EMBL" id="AGN30269.1"/>
    </source>
</evidence>
<gene>
    <name evidence="1" type="ORF">VPFG_00270</name>
</gene>